<sequence>MTPTEMPPSPGWLSPSRRTGLVLLSLWLAATGWAFGTALTTLTGADRGVLAPMCALPWLLGCIGWAATGRGSDDPSPLPVVGAGASVLAALGVALLGVALGAGTPLPSAATALLAGVVALAVRRTVRERAADLVRIAAGREHERRIQEEGITARATVTGLSGPGLVDDEGRSWAEVDLRWTDVSGVGRAARIRLSFPAYDPPRRGGTATVRYLPDDPLDVRAELHRDGVPQDARPE</sequence>
<protein>
    <submittedName>
        <fullName evidence="2">Uncharacterized protein</fullName>
    </submittedName>
</protein>
<feature type="transmembrane region" description="Helical" evidence="1">
    <location>
        <begin position="50"/>
        <end position="68"/>
    </location>
</feature>
<keyword evidence="3" id="KW-1185">Reference proteome</keyword>
<evidence type="ECO:0000313" key="2">
    <source>
        <dbReference type="EMBL" id="GAA4872063.1"/>
    </source>
</evidence>
<keyword evidence="1" id="KW-0812">Transmembrane</keyword>
<organism evidence="2 3">
    <name type="scientific">Kitasatospora terrestris</name>
    <dbReference type="NCBI Taxonomy" id="258051"/>
    <lineage>
        <taxon>Bacteria</taxon>
        <taxon>Bacillati</taxon>
        <taxon>Actinomycetota</taxon>
        <taxon>Actinomycetes</taxon>
        <taxon>Kitasatosporales</taxon>
        <taxon>Streptomycetaceae</taxon>
        <taxon>Kitasatospora</taxon>
    </lineage>
</organism>
<dbReference type="Proteomes" id="UP001501752">
    <property type="component" value="Unassembled WGS sequence"/>
</dbReference>
<accession>A0ABP9EAI3</accession>
<gene>
    <name evidence="2" type="ORF">GCM10023235_58810</name>
</gene>
<reference evidence="3" key="1">
    <citation type="journal article" date="2019" name="Int. J. Syst. Evol. Microbiol.">
        <title>The Global Catalogue of Microorganisms (GCM) 10K type strain sequencing project: providing services to taxonomists for standard genome sequencing and annotation.</title>
        <authorList>
            <consortium name="The Broad Institute Genomics Platform"/>
            <consortium name="The Broad Institute Genome Sequencing Center for Infectious Disease"/>
            <person name="Wu L."/>
            <person name="Ma J."/>
        </authorList>
    </citation>
    <scope>NUCLEOTIDE SEQUENCE [LARGE SCALE GENOMIC DNA]</scope>
    <source>
        <strain evidence="3">JCM 13006</strain>
    </source>
</reference>
<comment type="caution">
    <text evidence="2">The sequence shown here is derived from an EMBL/GenBank/DDBJ whole genome shotgun (WGS) entry which is preliminary data.</text>
</comment>
<keyword evidence="1" id="KW-1133">Transmembrane helix</keyword>
<feature type="transmembrane region" description="Helical" evidence="1">
    <location>
        <begin position="80"/>
        <end position="100"/>
    </location>
</feature>
<name>A0ABP9EAI3_9ACTN</name>
<evidence type="ECO:0000313" key="3">
    <source>
        <dbReference type="Proteomes" id="UP001501752"/>
    </source>
</evidence>
<evidence type="ECO:0000256" key="1">
    <source>
        <dbReference type="SAM" id="Phobius"/>
    </source>
</evidence>
<dbReference type="EMBL" id="BAABIS010000001">
    <property type="protein sequence ID" value="GAA4872063.1"/>
    <property type="molecule type" value="Genomic_DNA"/>
</dbReference>
<proteinExistence type="predicted"/>
<keyword evidence="1" id="KW-0472">Membrane</keyword>
<dbReference type="RefSeq" id="WP_345699901.1">
    <property type="nucleotide sequence ID" value="NZ_BAABIS010000001.1"/>
</dbReference>